<proteinExistence type="predicted"/>
<organism evidence="1 2">
    <name type="scientific">Hymenobacter metallicola</name>
    <dbReference type="NCBI Taxonomy" id="2563114"/>
    <lineage>
        <taxon>Bacteria</taxon>
        <taxon>Pseudomonadati</taxon>
        <taxon>Bacteroidota</taxon>
        <taxon>Cytophagia</taxon>
        <taxon>Cytophagales</taxon>
        <taxon>Hymenobacteraceae</taxon>
        <taxon>Hymenobacter</taxon>
    </lineage>
</organism>
<name>A0A4Z0QI58_9BACT</name>
<keyword evidence="2" id="KW-1185">Reference proteome</keyword>
<dbReference type="InterPro" id="IPR001574">
    <property type="entry name" value="Ribosome_inactivat_prot"/>
</dbReference>
<dbReference type="GO" id="GO:0017148">
    <property type="term" value="P:negative regulation of translation"/>
    <property type="evidence" value="ECO:0007669"/>
    <property type="project" value="InterPro"/>
</dbReference>
<gene>
    <name evidence="1" type="ORF">E5K02_02590</name>
</gene>
<dbReference type="AlphaFoldDB" id="A0A4Z0QI58"/>
<dbReference type="EMBL" id="SRMB01000001">
    <property type="protein sequence ID" value="TGE28372.1"/>
    <property type="molecule type" value="Genomic_DNA"/>
</dbReference>
<dbReference type="SUPFAM" id="SSF56371">
    <property type="entry name" value="Ribosome inactivating proteins (RIP)"/>
    <property type="match status" value="1"/>
</dbReference>
<evidence type="ECO:0000313" key="2">
    <source>
        <dbReference type="Proteomes" id="UP000298471"/>
    </source>
</evidence>
<dbReference type="Pfam" id="PF00161">
    <property type="entry name" value="RIP"/>
    <property type="match status" value="1"/>
</dbReference>
<dbReference type="InterPro" id="IPR036041">
    <property type="entry name" value="Ribosome-inact_prot_sf"/>
</dbReference>
<protein>
    <submittedName>
        <fullName evidence="1">Uncharacterized protein</fullName>
    </submittedName>
</protein>
<reference evidence="1 2" key="1">
    <citation type="submission" date="2019-04" db="EMBL/GenBank/DDBJ databases">
        <authorList>
            <person name="Feng G."/>
            <person name="Zhang J."/>
            <person name="Zhu H."/>
        </authorList>
    </citation>
    <scope>NUCLEOTIDE SEQUENCE [LARGE SCALE GENOMIC DNA]</scope>
    <source>
        <strain evidence="1 2">9PBR-1</strain>
    </source>
</reference>
<comment type="caution">
    <text evidence="1">The sequence shown here is derived from an EMBL/GenBank/DDBJ whole genome shotgun (WGS) entry which is preliminary data.</text>
</comment>
<dbReference type="Proteomes" id="UP000298471">
    <property type="component" value="Unassembled WGS sequence"/>
</dbReference>
<dbReference type="InterPro" id="IPR016138">
    <property type="entry name" value="Ribosome_inactivat_prot_sub1"/>
</dbReference>
<accession>A0A4Z0QI58</accession>
<dbReference type="GO" id="GO:0030598">
    <property type="term" value="F:rRNA N-glycosylase activity"/>
    <property type="evidence" value="ECO:0007669"/>
    <property type="project" value="InterPro"/>
</dbReference>
<sequence length="194" mass="19942">MPTSLRFLRGGAYTSDLTTICSAIRANGSAVNVSHCTITHPLVAGNIQLLINLAYQPNGSMPLATASLYVLGFINGTGTYTFALAPFPGGPIPGAVPLVGIDGSYASLGYAVGFGGLQITDANLQASIQTVQAYAGGAYTPAFLTSLTRLIIASSESLRLHQVGIDVNSVLGTAVAYAPDWNAVHAWGGHTLGF</sequence>
<dbReference type="Gene3D" id="3.40.420.10">
    <property type="entry name" value="Ricin (A subunit), domain 1"/>
    <property type="match status" value="1"/>
</dbReference>
<dbReference type="OrthoDB" id="9022846at2"/>
<evidence type="ECO:0000313" key="1">
    <source>
        <dbReference type="EMBL" id="TGE28372.1"/>
    </source>
</evidence>